<evidence type="ECO:0000313" key="3">
    <source>
        <dbReference type="Proteomes" id="UP000248079"/>
    </source>
</evidence>
<dbReference type="AlphaFoldDB" id="A0A2V4A5S5"/>
<evidence type="ECO:0008006" key="4">
    <source>
        <dbReference type="Google" id="ProtNLM"/>
    </source>
</evidence>
<accession>A0A2V4A5S5</accession>
<proteinExistence type="predicted"/>
<dbReference type="SUPFAM" id="SSF49464">
    <property type="entry name" value="Carboxypeptidase regulatory domain-like"/>
    <property type="match status" value="1"/>
</dbReference>
<dbReference type="EMBL" id="QFLI01000012">
    <property type="protein sequence ID" value="PXX96148.1"/>
    <property type="molecule type" value="Genomic_DNA"/>
</dbReference>
<reference evidence="2 3" key="1">
    <citation type="submission" date="2018-05" db="EMBL/GenBank/DDBJ databases">
        <title>Marinifilum breve JC075T sp. nov., a marine bacterium isolated from Yongle Blue Hole in the South China Sea.</title>
        <authorList>
            <person name="Fu T."/>
        </authorList>
    </citation>
    <scope>NUCLEOTIDE SEQUENCE [LARGE SCALE GENOMIC DNA]</scope>
    <source>
        <strain evidence="2 3">JC075</strain>
    </source>
</reference>
<keyword evidence="1" id="KW-0472">Membrane</keyword>
<evidence type="ECO:0000313" key="2">
    <source>
        <dbReference type="EMBL" id="PXX96148.1"/>
    </source>
</evidence>
<dbReference type="InterPro" id="IPR008969">
    <property type="entry name" value="CarboxyPept-like_regulatory"/>
</dbReference>
<gene>
    <name evidence="2" type="ORF">DF185_20425</name>
</gene>
<name>A0A2V4A5S5_9BACT</name>
<comment type="caution">
    <text evidence="2">The sequence shown here is derived from an EMBL/GenBank/DDBJ whole genome shotgun (WGS) entry which is preliminary data.</text>
</comment>
<feature type="transmembrane region" description="Helical" evidence="1">
    <location>
        <begin position="76"/>
        <end position="98"/>
    </location>
</feature>
<dbReference type="OrthoDB" id="1112758at2"/>
<sequence>MKSKLRLTYERFLAYFGNKMTEKEKHTFEKSVMMDEFESDAYDGLSKLSSLEIEQDLEELKFGLERRAQSKQKKRVVWLPYAASIVVILGLSFVLYYINQTPSVNEFVSQDIEQATPKQKFESIPIIKEDSIKDKKDHQVEELDEVEAVEKKEDDLTDFEVQTVEEDKELQFAEEIKDEEIEKSEPILKAIKVKEDPTSKIVSNKIEKSLSGKVAGVAASKRDTGVGIRGFATIGNDENARKISGIVVDKEKTPMPGVMIVVKGTNKGTFTDLDGKFAMSLSDTNSNYKLTASFVGFETKQVDIADSLLVVLEQDAVEMNEVVVTGYGSEKKEAFATGSVAEVEMDKPVTSWNKAQPTQSRNLSDYKKNLITALQSEFRDDLTGRYKLKVSFMVHSSGTVGDIKIKGDKNFELSEKIKELIATGEKWIPAEANNSLIDSKVRFTLRINFD</sequence>
<keyword evidence="1" id="KW-0812">Transmembrane</keyword>
<dbReference type="Pfam" id="PF13715">
    <property type="entry name" value="CarbopepD_reg_2"/>
    <property type="match status" value="1"/>
</dbReference>
<dbReference type="Proteomes" id="UP000248079">
    <property type="component" value="Unassembled WGS sequence"/>
</dbReference>
<evidence type="ECO:0000256" key="1">
    <source>
        <dbReference type="SAM" id="Phobius"/>
    </source>
</evidence>
<dbReference type="RefSeq" id="WP_110363144.1">
    <property type="nucleotide sequence ID" value="NZ_QFLI01000012.1"/>
</dbReference>
<dbReference type="Gene3D" id="2.60.40.1120">
    <property type="entry name" value="Carboxypeptidase-like, regulatory domain"/>
    <property type="match status" value="1"/>
</dbReference>
<organism evidence="2 3">
    <name type="scientific">Marinifilum breve</name>
    <dbReference type="NCBI Taxonomy" id="2184082"/>
    <lineage>
        <taxon>Bacteria</taxon>
        <taxon>Pseudomonadati</taxon>
        <taxon>Bacteroidota</taxon>
        <taxon>Bacteroidia</taxon>
        <taxon>Marinilabiliales</taxon>
        <taxon>Marinifilaceae</taxon>
    </lineage>
</organism>
<keyword evidence="3" id="KW-1185">Reference proteome</keyword>
<protein>
    <recommendedName>
        <fullName evidence="4">TonB C-terminal domain-containing protein</fullName>
    </recommendedName>
</protein>
<keyword evidence="1" id="KW-1133">Transmembrane helix</keyword>